<name>A0A448XG75_9PLAT</name>
<dbReference type="Proteomes" id="UP000784294">
    <property type="component" value="Unassembled WGS sequence"/>
</dbReference>
<reference evidence="2" key="1">
    <citation type="submission" date="2018-11" db="EMBL/GenBank/DDBJ databases">
        <authorList>
            <consortium name="Pathogen Informatics"/>
        </authorList>
    </citation>
    <scope>NUCLEOTIDE SEQUENCE</scope>
</reference>
<accession>A0A448XG75</accession>
<comment type="caution">
    <text evidence="2">The sequence shown here is derived from an EMBL/GenBank/DDBJ whole genome shotgun (WGS) entry which is preliminary data.</text>
</comment>
<dbReference type="AlphaFoldDB" id="A0A448XG75"/>
<evidence type="ECO:0000313" key="2">
    <source>
        <dbReference type="EMBL" id="VEL35810.1"/>
    </source>
</evidence>
<keyword evidence="3" id="KW-1185">Reference proteome</keyword>
<evidence type="ECO:0000256" key="1">
    <source>
        <dbReference type="SAM" id="MobiDB-lite"/>
    </source>
</evidence>
<dbReference type="EMBL" id="CAAALY010250742">
    <property type="protein sequence ID" value="VEL35810.1"/>
    <property type="molecule type" value="Genomic_DNA"/>
</dbReference>
<gene>
    <name evidence="2" type="ORF">PXEA_LOCUS29250</name>
</gene>
<sequence>MSLDEADGPFALASVNSSFNFEVAKKPGLGSWHTQHALVQPRQQGDLKLKPEQLNFHNLHHPCQLAEPVDSGGQRQPQYHLQQSPHEYQILNDTAEGGRLGHYGGEKLLIPGLMACSLLPVEASPKDGGNSEDLSTNTPTGLRPDRLSTLLTIELTSTHVHIPFTF</sequence>
<evidence type="ECO:0000313" key="3">
    <source>
        <dbReference type="Proteomes" id="UP000784294"/>
    </source>
</evidence>
<protein>
    <submittedName>
        <fullName evidence="2">Uncharacterized protein</fullName>
    </submittedName>
</protein>
<organism evidence="2 3">
    <name type="scientific">Protopolystoma xenopodis</name>
    <dbReference type="NCBI Taxonomy" id="117903"/>
    <lineage>
        <taxon>Eukaryota</taxon>
        <taxon>Metazoa</taxon>
        <taxon>Spiralia</taxon>
        <taxon>Lophotrochozoa</taxon>
        <taxon>Platyhelminthes</taxon>
        <taxon>Monogenea</taxon>
        <taxon>Polyopisthocotylea</taxon>
        <taxon>Polystomatidea</taxon>
        <taxon>Polystomatidae</taxon>
        <taxon>Protopolystoma</taxon>
    </lineage>
</organism>
<feature type="region of interest" description="Disordered" evidence="1">
    <location>
        <begin position="123"/>
        <end position="142"/>
    </location>
</feature>
<proteinExistence type="predicted"/>